<proteinExistence type="predicted"/>
<feature type="region of interest" description="Disordered" evidence="1">
    <location>
        <begin position="1"/>
        <end position="39"/>
    </location>
</feature>
<name>A0A5K1D051_9MAGN</name>
<accession>A0A5K1D051</accession>
<dbReference type="Gramene" id="NC4G0237600.1">
    <property type="protein sequence ID" value="NC4G0237600.1:cds"/>
    <property type="gene ID" value="NC4G0237600"/>
</dbReference>
<reference evidence="2" key="1">
    <citation type="submission" date="2019-09" db="EMBL/GenBank/DDBJ databases">
        <authorList>
            <person name="Zhang L."/>
        </authorList>
    </citation>
    <scope>NUCLEOTIDE SEQUENCE</scope>
</reference>
<evidence type="ECO:0000313" key="2">
    <source>
        <dbReference type="EMBL" id="VVW32145.1"/>
    </source>
</evidence>
<evidence type="ECO:0000256" key="1">
    <source>
        <dbReference type="SAM" id="MobiDB-lite"/>
    </source>
</evidence>
<feature type="compositionally biased region" description="Basic and acidic residues" evidence="1">
    <location>
        <begin position="1"/>
        <end position="14"/>
    </location>
</feature>
<organism evidence="2">
    <name type="scientific">Nymphaea colorata</name>
    <name type="common">pocket water lily</name>
    <dbReference type="NCBI Taxonomy" id="210225"/>
    <lineage>
        <taxon>Eukaryota</taxon>
        <taxon>Viridiplantae</taxon>
        <taxon>Streptophyta</taxon>
        <taxon>Embryophyta</taxon>
        <taxon>Tracheophyta</taxon>
        <taxon>Spermatophyta</taxon>
        <taxon>Magnoliopsida</taxon>
        <taxon>Nymphaeales</taxon>
        <taxon>Nymphaeaceae</taxon>
        <taxon>Nymphaea</taxon>
    </lineage>
</organism>
<dbReference type="InterPro" id="IPR025886">
    <property type="entry name" value="PP2-like"/>
</dbReference>
<feature type="compositionally biased region" description="Basic residues" evidence="1">
    <location>
        <begin position="24"/>
        <end position="36"/>
    </location>
</feature>
<sequence length="92" mass="10759">MNDSPHVSEHEAFIHPENAAARDRRFRRRRRGRGRGPRSALWPREGYGEWMEVKVGEFFTDDEGGELEFSLMETRQQKSGMLLEGLEIRPTN</sequence>
<dbReference type="Pfam" id="PF14299">
    <property type="entry name" value="PP2"/>
    <property type="match status" value="1"/>
</dbReference>
<protein>
    <recommendedName>
        <fullName evidence="3">F-box domain-containing protein</fullName>
    </recommendedName>
</protein>
<dbReference type="EMBL" id="LR721782">
    <property type="protein sequence ID" value="VVW32145.1"/>
    <property type="molecule type" value="Genomic_DNA"/>
</dbReference>
<dbReference type="AlphaFoldDB" id="A0A5K1D051"/>
<evidence type="ECO:0008006" key="3">
    <source>
        <dbReference type="Google" id="ProtNLM"/>
    </source>
</evidence>
<gene>
    <name evidence="2" type="ORF">NYM_LOCUS18328</name>
</gene>